<keyword evidence="2" id="KW-1185">Reference proteome</keyword>
<dbReference type="Proteomes" id="UP001374599">
    <property type="component" value="Unassembled WGS sequence"/>
</dbReference>
<evidence type="ECO:0000313" key="1">
    <source>
        <dbReference type="EMBL" id="GMQ64183.1"/>
    </source>
</evidence>
<comment type="caution">
    <text evidence="1">The sequence shown here is derived from an EMBL/GenBank/DDBJ whole genome shotgun (WGS) entry which is preliminary data.</text>
</comment>
<sequence length="79" mass="9125">MKYVLIKDDVGQIKIIDNTHYLGKKKVESLISEGGELVGFLESELAPNILLRGFNQKTNDILEERRERIRLAINELNRD</sequence>
<name>A0ACB5UQN2_9FIRM</name>
<accession>A0ACB5UQN2</accession>
<protein>
    <submittedName>
        <fullName evidence="1">Uncharacterized protein</fullName>
    </submittedName>
</protein>
<reference evidence="1" key="1">
    <citation type="submission" date="2023-09" db="EMBL/GenBank/DDBJ databases">
        <title>Vallitalea sediminicola and Vallitalea maricola sp. nov., anaerobic bacteria isolated from marine sediment.</title>
        <authorList>
            <person name="Hirano S."/>
            <person name="Maeda A."/>
            <person name="Terahara T."/>
            <person name="Mori K."/>
            <person name="Hamada M."/>
            <person name="Matsumoto R."/>
            <person name="Kobayashi T."/>
        </authorList>
    </citation>
    <scope>NUCLEOTIDE SEQUENCE</scope>
    <source>
        <strain evidence="1">AN17-2</strain>
    </source>
</reference>
<dbReference type="EMBL" id="BTPU01000061">
    <property type="protein sequence ID" value="GMQ64183.1"/>
    <property type="molecule type" value="Genomic_DNA"/>
</dbReference>
<organism evidence="1 2">
    <name type="scientific">Vallitalea maricola</name>
    <dbReference type="NCBI Taxonomy" id="3074433"/>
    <lineage>
        <taxon>Bacteria</taxon>
        <taxon>Bacillati</taxon>
        <taxon>Bacillota</taxon>
        <taxon>Clostridia</taxon>
        <taxon>Lachnospirales</taxon>
        <taxon>Vallitaleaceae</taxon>
        <taxon>Vallitalea</taxon>
    </lineage>
</organism>
<proteinExistence type="predicted"/>
<evidence type="ECO:0000313" key="2">
    <source>
        <dbReference type="Proteomes" id="UP001374599"/>
    </source>
</evidence>
<gene>
    <name evidence="1" type="ORF">AN2V17_34200</name>
</gene>